<organism evidence="2 3">
    <name type="scientific">Lentzea flava</name>
    <dbReference type="NCBI Taxonomy" id="103732"/>
    <lineage>
        <taxon>Bacteria</taxon>
        <taxon>Bacillati</taxon>
        <taxon>Actinomycetota</taxon>
        <taxon>Actinomycetes</taxon>
        <taxon>Pseudonocardiales</taxon>
        <taxon>Pseudonocardiaceae</taxon>
        <taxon>Lentzea</taxon>
    </lineage>
</organism>
<dbReference type="Pfam" id="PF18029">
    <property type="entry name" value="Glyoxalase_6"/>
    <property type="match status" value="1"/>
</dbReference>
<reference evidence="3" key="1">
    <citation type="journal article" date="2019" name="Int. J. Syst. Evol. Microbiol.">
        <title>The Global Catalogue of Microorganisms (GCM) 10K type strain sequencing project: providing services to taxonomists for standard genome sequencing and annotation.</title>
        <authorList>
            <consortium name="The Broad Institute Genomics Platform"/>
            <consortium name="The Broad Institute Genome Sequencing Center for Infectious Disease"/>
            <person name="Wu L."/>
            <person name="Ma J."/>
        </authorList>
    </citation>
    <scope>NUCLEOTIDE SEQUENCE [LARGE SCALE GENOMIC DNA]</scope>
    <source>
        <strain evidence="3">JCM 3296</strain>
    </source>
</reference>
<feature type="domain" description="Glyoxalase-like" evidence="1">
    <location>
        <begin position="8"/>
        <end position="116"/>
    </location>
</feature>
<dbReference type="PANTHER" id="PTHR35908:SF1">
    <property type="entry name" value="CONSERVED PROTEIN"/>
    <property type="match status" value="1"/>
</dbReference>
<dbReference type="InterPro" id="IPR029068">
    <property type="entry name" value="Glyas_Bleomycin-R_OHBP_Dase"/>
</dbReference>
<dbReference type="Proteomes" id="UP000649573">
    <property type="component" value="Unassembled WGS sequence"/>
</dbReference>
<evidence type="ECO:0000313" key="3">
    <source>
        <dbReference type="Proteomes" id="UP000649573"/>
    </source>
</evidence>
<proteinExistence type="predicted"/>
<dbReference type="CDD" id="cd06587">
    <property type="entry name" value="VOC"/>
    <property type="match status" value="1"/>
</dbReference>
<name>A0ABQ2UBR4_9PSEU</name>
<gene>
    <name evidence="2" type="ORF">GCM10010178_09020</name>
</gene>
<dbReference type="EMBL" id="BMRE01000002">
    <property type="protein sequence ID" value="GGU19302.1"/>
    <property type="molecule type" value="Genomic_DNA"/>
</dbReference>
<dbReference type="RefSeq" id="WP_189252277.1">
    <property type="nucleotide sequence ID" value="NZ_BMRE01000002.1"/>
</dbReference>
<comment type="caution">
    <text evidence="2">The sequence shown here is derived from an EMBL/GenBank/DDBJ whole genome shotgun (WGS) entry which is preliminary data.</text>
</comment>
<sequence length="127" mass="14251">MTSIIHNISVDARDAYAVASWWSQVLDLPMHPDDNPGDPECLIQLPNGIRYLFINVPEDKSVKNRMHLCLQPADVTRDEEVERLLGIGATVYEDHRKADGTGWVTMRDPEGNEFCVERSAAERAATS</sequence>
<evidence type="ECO:0000313" key="2">
    <source>
        <dbReference type="EMBL" id="GGU19302.1"/>
    </source>
</evidence>
<dbReference type="Gene3D" id="3.10.180.10">
    <property type="entry name" value="2,3-Dihydroxybiphenyl 1,2-Dioxygenase, domain 1"/>
    <property type="match status" value="1"/>
</dbReference>
<dbReference type="PANTHER" id="PTHR35908">
    <property type="entry name" value="HYPOTHETICAL FUSION PROTEIN"/>
    <property type="match status" value="1"/>
</dbReference>
<keyword evidence="3" id="KW-1185">Reference proteome</keyword>
<dbReference type="InterPro" id="IPR041581">
    <property type="entry name" value="Glyoxalase_6"/>
</dbReference>
<dbReference type="SUPFAM" id="SSF54593">
    <property type="entry name" value="Glyoxalase/Bleomycin resistance protein/Dihydroxybiphenyl dioxygenase"/>
    <property type="match status" value="1"/>
</dbReference>
<accession>A0ABQ2UBR4</accession>
<protein>
    <submittedName>
        <fullName evidence="2">Glyoxalase</fullName>
    </submittedName>
</protein>
<evidence type="ECO:0000259" key="1">
    <source>
        <dbReference type="Pfam" id="PF18029"/>
    </source>
</evidence>